<reference evidence="1 2" key="1">
    <citation type="journal article" date="2024" name="ISME J.">
        <title>Tailless and filamentous prophages are predominant in marine Vibrio.</title>
        <authorList>
            <person name="Steensen K."/>
            <person name="Seneca J."/>
            <person name="Bartlau N."/>
            <person name="Yu X.A."/>
            <person name="Hussain F.A."/>
            <person name="Polz M.F."/>
        </authorList>
    </citation>
    <scope>NUCLEOTIDE SEQUENCE [LARGE SCALE GENOMIC DNA]</scope>
    <source>
        <strain evidence="1 2">10N.239.312.F12</strain>
    </source>
</reference>
<organism evidence="1 2">
    <name type="scientific">Vibrio pomeroyi</name>
    <dbReference type="NCBI Taxonomy" id="198832"/>
    <lineage>
        <taxon>Bacteria</taxon>
        <taxon>Pseudomonadati</taxon>
        <taxon>Pseudomonadota</taxon>
        <taxon>Gammaproteobacteria</taxon>
        <taxon>Vibrionales</taxon>
        <taxon>Vibrionaceae</taxon>
        <taxon>Vibrio</taxon>
    </lineage>
</organism>
<dbReference type="EMBL" id="JBFSSG010000180">
    <property type="protein sequence ID" value="MEZ8724681.1"/>
    <property type="molecule type" value="Genomic_DNA"/>
</dbReference>
<dbReference type="Proteomes" id="UP001570071">
    <property type="component" value="Unassembled WGS sequence"/>
</dbReference>
<keyword evidence="2" id="KW-1185">Reference proteome</keyword>
<sequence>INIDLSFNVEPDTIYFRLNDSFIEIDDLNVMMNLTDGRTLEIDKLYEFDYVLQFLLFREFERLLAKQLRGELQYGVG</sequence>
<feature type="non-terminal residue" evidence="1">
    <location>
        <position position="1"/>
    </location>
</feature>
<dbReference type="RefSeq" id="WP_372127108.1">
    <property type="nucleotide sequence ID" value="NZ_JBFSSG010000180.1"/>
</dbReference>
<comment type="caution">
    <text evidence="1">The sequence shown here is derived from an EMBL/GenBank/DDBJ whole genome shotgun (WGS) entry which is preliminary data.</text>
</comment>
<gene>
    <name evidence="1" type="ORF">AB6D66_26940</name>
</gene>
<protein>
    <submittedName>
        <fullName evidence="1">Uncharacterized protein</fullName>
    </submittedName>
</protein>
<proteinExistence type="predicted"/>
<accession>A0ABV4N5L4</accession>
<evidence type="ECO:0000313" key="1">
    <source>
        <dbReference type="EMBL" id="MEZ8724681.1"/>
    </source>
</evidence>
<evidence type="ECO:0000313" key="2">
    <source>
        <dbReference type="Proteomes" id="UP001570071"/>
    </source>
</evidence>
<name>A0ABV4N5L4_9VIBR</name>